<keyword evidence="5 13" id="KW-0813">Transport</keyword>
<keyword evidence="6 13" id="KW-0732">Signal</keyword>
<evidence type="ECO:0000256" key="3">
    <source>
        <dbReference type="ARBA" id="ARBA00011245"/>
    </source>
</evidence>
<keyword evidence="8 13" id="KW-0472">Membrane</keyword>
<dbReference type="Proteomes" id="UP001204615">
    <property type="component" value="Unassembled WGS sequence"/>
</dbReference>
<evidence type="ECO:0000256" key="13">
    <source>
        <dbReference type="HAMAP-Rule" id="MF_00233"/>
    </source>
</evidence>
<feature type="signal peptide" evidence="14">
    <location>
        <begin position="1"/>
        <end position="22"/>
    </location>
</feature>
<dbReference type="RefSeq" id="WP_253566048.1">
    <property type="nucleotide sequence ID" value="NZ_JAMZEK010000002.1"/>
</dbReference>
<reference evidence="15 16" key="1">
    <citation type="submission" date="2022-06" db="EMBL/GenBank/DDBJ databases">
        <title>Dyella sp. Sa strain:Sa Genome sequencing.</title>
        <authorList>
            <person name="Park S."/>
        </authorList>
    </citation>
    <scope>NUCLEOTIDE SEQUENCE [LARGE SCALE GENOMIC DNA]</scope>
    <source>
        <strain evidence="15 16">Sa</strain>
    </source>
</reference>
<evidence type="ECO:0000256" key="6">
    <source>
        <dbReference type="ARBA" id="ARBA00022729"/>
    </source>
</evidence>
<proteinExistence type="inferred from homology"/>
<dbReference type="Gene3D" id="2.50.20.10">
    <property type="entry name" value="Lipoprotein localisation LolA/LolB/LppX"/>
    <property type="match status" value="1"/>
</dbReference>
<dbReference type="InterPro" id="IPR004565">
    <property type="entry name" value="OM_lipoprot_LolB"/>
</dbReference>
<evidence type="ECO:0000313" key="15">
    <source>
        <dbReference type="EMBL" id="MCP1374231.1"/>
    </source>
</evidence>
<accession>A0ABT1FA32</accession>
<evidence type="ECO:0000256" key="7">
    <source>
        <dbReference type="ARBA" id="ARBA00022927"/>
    </source>
</evidence>
<evidence type="ECO:0000256" key="10">
    <source>
        <dbReference type="ARBA" id="ARBA00023186"/>
    </source>
</evidence>
<keyword evidence="7 13" id="KW-0653">Protein transport</keyword>
<name>A0ABT1FA32_9GAMM</name>
<dbReference type="InterPro" id="IPR029046">
    <property type="entry name" value="LolA/LolB/LppX"/>
</dbReference>
<dbReference type="SUPFAM" id="SSF89392">
    <property type="entry name" value="Prokaryotic lipoproteins and lipoprotein localization factors"/>
    <property type="match status" value="1"/>
</dbReference>
<evidence type="ECO:0000256" key="14">
    <source>
        <dbReference type="SAM" id="SignalP"/>
    </source>
</evidence>
<protein>
    <recommendedName>
        <fullName evidence="4 13">Outer-membrane lipoprotein LolB</fullName>
    </recommendedName>
</protein>
<keyword evidence="11 13" id="KW-0998">Cell outer membrane</keyword>
<comment type="caution">
    <text evidence="15">The sequence shown here is derived from an EMBL/GenBank/DDBJ whole genome shotgun (WGS) entry which is preliminary data.</text>
</comment>
<evidence type="ECO:0000256" key="5">
    <source>
        <dbReference type="ARBA" id="ARBA00022448"/>
    </source>
</evidence>
<keyword evidence="16" id="KW-1185">Reference proteome</keyword>
<organism evidence="15 16">
    <name type="scientific">Dyella lutea</name>
    <dbReference type="NCBI Taxonomy" id="2950441"/>
    <lineage>
        <taxon>Bacteria</taxon>
        <taxon>Pseudomonadati</taxon>
        <taxon>Pseudomonadota</taxon>
        <taxon>Gammaproteobacteria</taxon>
        <taxon>Lysobacterales</taxon>
        <taxon>Rhodanobacteraceae</taxon>
        <taxon>Dyella</taxon>
    </lineage>
</organism>
<dbReference type="HAMAP" id="MF_00233">
    <property type="entry name" value="LolB"/>
    <property type="match status" value="1"/>
</dbReference>
<evidence type="ECO:0000256" key="1">
    <source>
        <dbReference type="ARBA" id="ARBA00004459"/>
    </source>
</evidence>
<evidence type="ECO:0000256" key="8">
    <source>
        <dbReference type="ARBA" id="ARBA00023136"/>
    </source>
</evidence>
<keyword evidence="10 13" id="KW-0143">Chaperone</keyword>
<evidence type="ECO:0000256" key="11">
    <source>
        <dbReference type="ARBA" id="ARBA00023237"/>
    </source>
</evidence>
<comment type="function">
    <text evidence="13">Plays a critical role in the incorporation of lipoproteins in the outer membrane after they are released by the LolA protein.</text>
</comment>
<evidence type="ECO:0000256" key="4">
    <source>
        <dbReference type="ARBA" id="ARBA00016202"/>
    </source>
</evidence>
<keyword evidence="9 13" id="KW-0564">Palmitate</keyword>
<evidence type="ECO:0000256" key="12">
    <source>
        <dbReference type="ARBA" id="ARBA00023288"/>
    </source>
</evidence>
<keyword evidence="12 13" id="KW-0449">Lipoprotein</keyword>
<dbReference type="Pfam" id="PF03550">
    <property type="entry name" value="LolB"/>
    <property type="match status" value="1"/>
</dbReference>
<evidence type="ECO:0000256" key="2">
    <source>
        <dbReference type="ARBA" id="ARBA00009696"/>
    </source>
</evidence>
<comment type="subcellular location">
    <subcellularLocation>
        <location evidence="1 13">Cell outer membrane</location>
        <topology evidence="1 13">Lipid-anchor</topology>
    </subcellularLocation>
</comment>
<comment type="similarity">
    <text evidence="2 13">Belongs to the LolB family.</text>
</comment>
<sequence>MRVARFLVGLGALALLAGCAPAVRLKGDAAMYRAQQQREHALAGTEHWSLSGRLGVSDGHQGGSGSLEWHQDGDHYDFQLRAPITGKSFRLTGGPDGALLEGLDGGPLRGPDAESLMRKALGWEVPLSDLRAWVLGLRADSGPAELRFGEDHLPSLLLQDGWTVDYRSWDQSRQPALPVQIFATKPPYKVRLFVESWQLK</sequence>
<dbReference type="EMBL" id="JAMZEK010000002">
    <property type="protein sequence ID" value="MCP1374231.1"/>
    <property type="molecule type" value="Genomic_DNA"/>
</dbReference>
<dbReference type="PROSITE" id="PS51257">
    <property type="entry name" value="PROKAR_LIPOPROTEIN"/>
    <property type="match status" value="1"/>
</dbReference>
<evidence type="ECO:0000313" key="16">
    <source>
        <dbReference type="Proteomes" id="UP001204615"/>
    </source>
</evidence>
<dbReference type="NCBIfam" id="TIGR00548">
    <property type="entry name" value="lolB"/>
    <property type="match status" value="1"/>
</dbReference>
<comment type="subunit">
    <text evidence="3 13">Monomer.</text>
</comment>
<dbReference type="CDD" id="cd16326">
    <property type="entry name" value="LolB"/>
    <property type="match status" value="1"/>
</dbReference>
<gene>
    <name evidence="13 15" type="primary">lolB</name>
    <name evidence="15" type="ORF">NC595_09160</name>
</gene>
<feature type="chain" id="PRO_5045798775" description="Outer-membrane lipoprotein LolB" evidence="14">
    <location>
        <begin position="23"/>
        <end position="200"/>
    </location>
</feature>
<evidence type="ECO:0000256" key="9">
    <source>
        <dbReference type="ARBA" id="ARBA00023139"/>
    </source>
</evidence>